<feature type="signal peptide" evidence="2">
    <location>
        <begin position="1"/>
        <end position="28"/>
    </location>
</feature>
<dbReference type="KEGG" id="hdt:HYPDE_36418"/>
<keyword evidence="4" id="KW-1185">Reference proteome</keyword>
<feature type="region of interest" description="Disordered" evidence="1">
    <location>
        <begin position="116"/>
        <end position="145"/>
    </location>
</feature>
<dbReference type="Proteomes" id="UP000005952">
    <property type="component" value="Chromosome"/>
</dbReference>
<dbReference type="RefSeq" id="WP_015598972.1">
    <property type="nucleotide sequence ID" value="NC_021172.1"/>
</dbReference>
<evidence type="ECO:0000313" key="4">
    <source>
        <dbReference type="Proteomes" id="UP000005952"/>
    </source>
</evidence>
<proteinExistence type="predicted"/>
<dbReference type="OrthoDB" id="7933860at2"/>
<evidence type="ECO:0000256" key="2">
    <source>
        <dbReference type="SAM" id="SignalP"/>
    </source>
</evidence>
<keyword evidence="2" id="KW-0732">Signal</keyword>
<gene>
    <name evidence="3" type="ORF">HYPDE_36418</name>
</gene>
<feature type="compositionally biased region" description="Polar residues" evidence="1">
    <location>
        <begin position="126"/>
        <end position="145"/>
    </location>
</feature>
<evidence type="ECO:0000313" key="3">
    <source>
        <dbReference type="EMBL" id="AGK58955.1"/>
    </source>
</evidence>
<name>N0BFT0_9HYPH</name>
<accession>N0BFT0</accession>
<feature type="compositionally biased region" description="Low complexity" evidence="1">
    <location>
        <begin position="116"/>
        <end position="125"/>
    </location>
</feature>
<organism evidence="3 4">
    <name type="scientific">Hyphomicrobium denitrificans 1NES1</name>
    <dbReference type="NCBI Taxonomy" id="670307"/>
    <lineage>
        <taxon>Bacteria</taxon>
        <taxon>Pseudomonadati</taxon>
        <taxon>Pseudomonadota</taxon>
        <taxon>Alphaproteobacteria</taxon>
        <taxon>Hyphomicrobiales</taxon>
        <taxon>Hyphomicrobiaceae</taxon>
        <taxon>Hyphomicrobium</taxon>
    </lineage>
</organism>
<sequence length="145" mass="14605">MRPALAKPLASAGVAALLALASANGALAEDAQFEDVQSDGTQIVAAGVADERLPAKNLNSVPIDGFSSSASDGADGPLVRRLTAARPNEDLVICVAGCFADRDRVVYAQPIDRQANAKAAAAKQNSNGASDGTSGSIAQSLRGSQ</sequence>
<dbReference type="STRING" id="670307.HYPDE_36418"/>
<feature type="chain" id="PRO_5004105564" description="PRC-barrel domain-containing protein" evidence="2">
    <location>
        <begin position="29"/>
        <end position="145"/>
    </location>
</feature>
<evidence type="ECO:0000256" key="1">
    <source>
        <dbReference type="SAM" id="MobiDB-lite"/>
    </source>
</evidence>
<evidence type="ECO:0008006" key="5">
    <source>
        <dbReference type="Google" id="ProtNLM"/>
    </source>
</evidence>
<reference evidence="3 4" key="1">
    <citation type="journal article" date="2013" name="Genome Announc.">
        <title>Genome sequences for three denitrifying bacterial strains isolated from a uranium- and nitrate-contaminated subsurface environment.</title>
        <authorList>
            <person name="Venkatramanan R."/>
            <person name="Prakash O."/>
            <person name="Woyke T."/>
            <person name="Chain P."/>
            <person name="Goodwin L.A."/>
            <person name="Watson D."/>
            <person name="Brooks S."/>
            <person name="Kostka J.E."/>
            <person name="Green S.J."/>
        </authorList>
    </citation>
    <scope>NUCLEOTIDE SEQUENCE [LARGE SCALE GENOMIC DNA]</scope>
    <source>
        <strain evidence="3 4">1NES1</strain>
    </source>
</reference>
<protein>
    <recommendedName>
        <fullName evidence="5">PRC-barrel domain-containing protein</fullName>
    </recommendedName>
</protein>
<dbReference type="AlphaFoldDB" id="N0BFT0"/>
<dbReference type="HOGENOM" id="CLU_1822700_0_0_5"/>
<dbReference type="EMBL" id="CP005587">
    <property type="protein sequence ID" value="AGK58955.1"/>
    <property type="molecule type" value="Genomic_DNA"/>
</dbReference>